<dbReference type="InterPro" id="IPR003838">
    <property type="entry name" value="ABC3_permease_C"/>
</dbReference>
<feature type="transmembrane region" description="Helical" evidence="7">
    <location>
        <begin position="1052"/>
        <end position="1071"/>
    </location>
</feature>
<evidence type="ECO:0000313" key="10">
    <source>
        <dbReference type="EMBL" id="MXQ72878.1"/>
    </source>
</evidence>
<feature type="domain" description="ABC3 transporter permease C-terminal" evidence="8">
    <location>
        <begin position="559"/>
        <end position="665"/>
    </location>
</feature>
<feature type="transmembrane region" description="Helical" evidence="7">
    <location>
        <begin position="725"/>
        <end position="745"/>
    </location>
</feature>
<feature type="transmembrane region" description="Helical" evidence="7">
    <location>
        <begin position="555"/>
        <end position="574"/>
    </location>
</feature>
<feature type="transmembrane region" description="Helical" evidence="7">
    <location>
        <begin position="652"/>
        <end position="673"/>
    </location>
</feature>
<keyword evidence="3 7" id="KW-0812">Transmembrane</keyword>
<dbReference type="PANTHER" id="PTHR30287">
    <property type="entry name" value="MEMBRANE COMPONENT OF PREDICTED ABC SUPERFAMILY METABOLITE UPTAKE TRANSPORTER"/>
    <property type="match status" value="1"/>
</dbReference>
<evidence type="ECO:0000259" key="9">
    <source>
        <dbReference type="Pfam" id="PF12704"/>
    </source>
</evidence>
<evidence type="ECO:0000256" key="4">
    <source>
        <dbReference type="ARBA" id="ARBA00022989"/>
    </source>
</evidence>
<dbReference type="EMBL" id="WUUQ01000001">
    <property type="protein sequence ID" value="MXQ72878.1"/>
    <property type="molecule type" value="Genomic_DNA"/>
</dbReference>
<feature type="domain" description="MacB-like periplasmic core" evidence="9">
    <location>
        <begin position="727"/>
        <end position="909"/>
    </location>
</feature>
<feature type="transmembrane region" description="Helical" evidence="7">
    <location>
        <begin position="957"/>
        <end position="977"/>
    </location>
</feature>
<proteinExistence type="predicted"/>
<name>A0A6N8U3T7_9FIRM</name>
<feature type="coiled-coil region" evidence="6">
    <location>
        <begin position="390"/>
        <end position="431"/>
    </location>
</feature>
<dbReference type="InterPro" id="IPR025857">
    <property type="entry name" value="MacB_PCD"/>
</dbReference>
<feature type="coiled-coil region" evidence="6">
    <location>
        <begin position="290"/>
        <end position="353"/>
    </location>
</feature>
<keyword evidence="5 7" id="KW-0472">Membrane</keyword>
<protein>
    <submittedName>
        <fullName evidence="10">FtsX-like permease family protein</fullName>
    </submittedName>
</protein>
<feature type="transmembrane region" description="Helical" evidence="7">
    <location>
        <begin position="604"/>
        <end position="632"/>
    </location>
</feature>
<evidence type="ECO:0000256" key="3">
    <source>
        <dbReference type="ARBA" id="ARBA00022692"/>
    </source>
</evidence>
<dbReference type="Gene3D" id="1.10.287.1490">
    <property type="match status" value="1"/>
</dbReference>
<reference evidence="10 11" key="1">
    <citation type="submission" date="2019-12" db="EMBL/GenBank/DDBJ databases">
        <authorList>
            <person name="Yang R."/>
        </authorList>
    </citation>
    <scope>NUCLEOTIDE SEQUENCE [LARGE SCALE GENOMIC DNA]</scope>
    <source>
        <strain evidence="10 11">DONG20-135</strain>
    </source>
</reference>
<dbReference type="RefSeq" id="WP_160624354.1">
    <property type="nucleotide sequence ID" value="NZ_WUUQ01000001.1"/>
</dbReference>
<evidence type="ECO:0000256" key="6">
    <source>
        <dbReference type="SAM" id="Coils"/>
    </source>
</evidence>
<dbReference type="InterPro" id="IPR038766">
    <property type="entry name" value="Membrane_comp_ABC_pdt"/>
</dbReference>
<evidence type="ECO:0000259" key="8">
    <source>
        <dbReference type="Pfam" id="PF02687"/>
    </source>
</evidence>
<dbReference type="Pfam" id="PF12704">
    <property type="entry name" value="MacB_PCD"/>
    <property type="match status" value="2"/>
</dbReference>
<feature type="domain" description="ABC3 transporter permease C-terminal" evidence="8">
    <location>
        <begin position="961"/>
        <end position="1078"/>
    </location>
</feature>
<evidence type="ECO:0000313" key="11">
    <source>
        <dbReference type="Proteomes" id="UP000434036"/>
    </source>
</evidence>
<dbReference type="Proteomes" id="UP000434036">
    <property type="component" value="Unassembled WGS sequence"/>
</dbReference>
<keyword evidence="4 7" id="KW-1133">Transmembrane helix</keyword>
<dbReference type="PANTHER" id="PTHR30287:SF1">
    <property type="entry name" value="INNER MEMBRANE PROTEIN"/>
    <property type="match status" value="1"/>
</dbReference>
<feature type="domain" description="MacB-like periplasmic core" evidence="9">
    <location>
        <begin position="24"/>
        <end position="227"/>
    </location>
</feature>
<gene>
    <name evidence="10" type="ORF">GSF08_02820</name>
</gene>
<evidence type="ECO:0000256" key="5">
    <source>
        <dbReference type="ARBA" id="ARBA00023136"/>
    </source>
</evidence>
<keyword evidence="11" id="KW-1185">Reference proteome</keyword>
<accession>A0A6N8U3T7</accession>
<dbReference type="GO" id="GO:0005886">
    <property type="term" value="C:plasma membrane"/>
    <property type="evidence" value="ECO:0007669"/>
    <property type="project" value="UniProtKB-SubCell"/>
</dbReference>
<evidence type="ECO:0000256" key="7">
    <source>
        <dbReference type="SAM" id="Phobius"/>
    </source>
</evidence>
<sequence>MKSALLKDTLREVKKSLGRFLSILAIVAIGVAFFAGVKAAVPDMKHTADQYFDDYKLEDMQLISTIGFTQDDVDAIKAVDGVEGVMAVHNMNALTIVDKRQLVLAVHGLPADLSADNPDYLNQANLLAGRLPKHSGECLIEQGKIGSEINVKIGDTIQLTSGTNVDISETLKTDTYKVVGITLSPYYLSYQKGTTNIGSGTINNFMLIPDADFKSEYFTELNVSVKGARSLNSYDDSYFDIIKPVKQRIKALSKDRIDMRKEEIRSKAEAEINKQEQLYTANKNTFDTRIQDAETKLEDTRIKLKSSKDEIIRQRSTLETTYQQNLKEITSGETQLKANMEQYNASKQALDDRFQNEIQPKLIQLQSKLGQNQEAYHKIIDAINNTKVSLENAKAENPPDEAKIKELEKQLEDYQNTSKVMEKDIGDLQNQIAGLGKTYHDAKAKLDGIKAQLDAASSALRTSRNQLEQGKAEASAELDVAEAQVKSGWKQYKSAKGKLLDEKTLGQQELNNAREKLNNAKSSIDELAAPKWYVLDRHSHYSYMDYGSAADRMDAIAKVFPVFFFVVAALVCLTTMTRMVDEQREAIGTLKALGYSRGAIASKYVAYAAAASIIGSIVGCVVGMIVFPTVIFNAWGLMYSLPPVKLTVQMPLAMLTTAIAVVVTTAAAFMAVYKELVETPALLMRPKAPKNGKKIMLERVTFLWKHFSFTEKVTARNIFRYKKRFLMTVIGISGCTALLLAGFGIRDSISQVVSKQYGSIFKYDLSITLNSGLSLYQKHEALIDLQKDKRIQGIMPIAQYNGNIQDGNQDAAITLVIPSDVKQYRTFTSLHERTSQKELSLSDHGAIITEKIASKLHVGAGDTIQVDNGSGSKRKVKIIGVVENYIDHYLYMSPKYYREIFKAPASDNVLIADLRDDRKTIENAVGQDLVKRDDVSSVVFFTGMAESFNDTISSLNIVTVVLVISAGLLAFVVLYNLTNVNVSERLREIATIKVLGFYDKEVSAYVYRENILLTCIGAGTGLLLGILLHRIIMSVAEMDTVMFGRNIEPLSFLYSVLITIGFALIVNIAMYPKLKKIPMVESLKSVE</sequence>
<dbReference type="AlphaFoldDB" id="A0A6N8U3T7"/>
<evidence type="ECO:0000256" key="2">
    <source>
        <dbReference type="ARBA" id="ARBA00022475"/>
    </source>
</evidence>
<keyword evidence="6" id="KW-0175">Coiled coil</keyword>
<feature type="transmembrane region" description="Helical" evidence="7">
    <location>
        <begin position="20"/>
        <end position="41"/>
    </location>
</feature>
<keyword evidence="2" id="KW-1003">Cell membrane</keyword>
<evidence type="ECO:0000256" key="1">
    <source>
        <dbReference type="ARBA" id="ARBA00004651"/>
    </source>
</evidence>
<reference evidence="10 11" key="2">
    <citation type="submission" date="2020-01" db="EMBL/GenBank/DDBJ databases">
        <title>Clostridiaceae sp. nov. isolated from the gut of human by culturomics.</title>
        <authorList>
            <person name="Chang Y."/>
        </authorList>
    </citation>
    <scope>NUCLEOTIDE SEQUENCE [LARGE SCALE GENOMIC DNA]</scope>
    <source>
        <strain evidence="10 11">DONG20-135</strain>
    </source>
</reference>
<comment type="caution">
    <text evidence="10">The sequence shown here is derived from an EMBL/GenBank/DDBJ whole genome shotgun (WGS) entry which is preliminary data.</text>
</comment>
<comment type="subcellular location">
    <subcellularLocation>
        <location evidence="1">Cell membrane</location>
        <topology evidence="1">Multi-pass membrane protein</topology>
    </subcellularLocation>
</comment>
<dbReference type="Pfam" id="PF02687">
    <property type="entry name" value="FtsX"/>
    <property type="match status" value="2"/>
</dbReference>
<feature type="transmembrane region" description="Helical" evidence="7">
    <location>
        <begin position="1011"/>
        <end position="1032"/>
    </location>
</feature>
<organism evidence="10 11">
    <name type="scientific">Copranaerobaculum intestinale</name>
    <dbReference type="NCBI Taxonomy" id="2692629"/>
    <lineage>
        <taxon>Bacteria</taxon>
        <taxon>Bacillati</taxon>
        <taxon>Bacillota</taxon>
        <taxon>Erysipelotrichia</taxon>
        <taxon>Erysipelotrichales</taxon>
        <taxon>Erysipelotrichaceae</taxon>
        <taxon>Copranaerobaculum</taxon>
    </lineage>
</organism>